<evidence type="ECO:0000256" key="3">
    <source>
        <dbReference type="ARBA" id="ARBA00022475"/>
    </source>
</evidence>
<keyword evidence="11" id="KW-0282">Flagellum</keyword>
<gene>
    <name evidence="11" type="primary">motB</name>
    <name evidence="11" type="ORF">GCM10011403_16590</name>
</gene>
<organism evidence="11 12">
    <name type="scientific">Pseudohongiella nitratireducens</name>
    <dbReference type="NCBI Taxonomy" id="1768907"/>
    <lineage>
        <taxon>Bacteria</taxon>
        <taxon>Pseudomonadati</taxon>
        <taxon>Pseudomonadota</taxon>
        <taxon>Gammaproteobacteria</taxon>
        <taxon>Pseudomonadales</taxon>
        <taxon>Pseudohongiellaceae</taxon>
        <taxon>Pseudohongiella</taxon>
    </lineage>
</organism>
<protein>
    <submittedName>
        <fullName evidence="11">Flagellar motor protein MotB</fullName>
    </submittedName>
</protein>
<dbReference type="Gene3D" id="3.30.1330.60">
    <property type="entry name" value="OmpA-like domain"/>
    <property type="match status" value="1"/>
</dbReference>
<dbReference type="OrthoDB" id="9809186at2"/>
<dbReference type="Proteomes" id="UP000627715">
    <property type="component" value="Unassembled WGS sequence"/>
</dbReference>
<evidence type="ECO:0000256" key="2">
    <source>
        <dbReference type="ARBA" id="ARBA00008914"/>
    </source>
</evidence>
<evidence type="ECO:0000256" key="7">
    <source>
        <dbReference type="PROSITE-ProRule" id="PRU00473"/>
    </source>
</evidence>
<accession>A0A917GWU3</accession>
<feature type="region of interest" description="Disordered" evidence="8">
    <location>
        <begin position="293"/>
        <end position="315"/>
    </location>
</feature>
<dbReference type="AlphaFoldDB" id="A0A917GWU3"/>
<evidence type="ECO:0000256" key="9">
    <source>
        <dbReference type="SAM" id="Phobius"/>
    </source>
</evidence>
<comment type="caution">
    <text evidence="11">The sequence shown here is derived from an EMBL/GenBank/DDBJ whole genome shotgun (WGS) entry which is preliminary data.</text>
</comment>
<keyword evidence="3" id="KW-1003">Cell membrane</keyword>
<dbReference type="InterPro" id="IPR006665">
    <property type="entry name" value="OmpA-like"/>
</dbReference>
<dbReference type="PANTHER" id="PTHR30329">
    <property type="entry name" value="STATOR ELEMENT OF FLAGELLAR MOTOR COMPLEX"/>
    <property type="match status" value="1"/>
</dbReference>
<keyword evidence="4 9" id="KW-0812">Transmembrane</keyword>
<dbReference type="NCBIfam" id="NF006548">
    <property type="entry name" value="PRK09041.1"/>
    <property type="match status" value="1"/>
</dbReference>
<proteinExistence type="inferred from homology"/>
<dbReference type="GO" id="GO:0005886">
    <property type="term" value="C:plasma membrane"/>
    <property type="evidence" value="ECO:0007669"/>
    <property type="project" value="UniProtKB-SubCell"/>
</dbReference>
<evidence type="ECO:0000256" key="6">
    <source>
        <dbReference type="ARBA" id="ARBA00023136"/>
    </source>
</evidence>
<reference evidence="11" key="2">
    <citation type="submission" date="2020-09" db="EMBL/GenBank/DDBJ databases">
        <authorList>
            <person name="Sun Q."/>
            <person name="Zhou Y."/>
        </authorList>
    </citation>
    <scope>NUCLEOTIDE SEQUENCE</scope>
    <source>
        <strain evidence="11">CGMCC 1.15425</strain>
    </source>
</reference>
<feature type="transmembrane region" description="Helical" evidence="9">
    <location>
        <begin position="27"/>
        <end position="46"/>
    </location>
</feature>
<evidence type="ECO:0000313" key="11">
    <source>
        <dbReference type="EMBL" id="GGG59948.1"/>
    </source>
</evidence>
<dbReference type="PROSITE" id="PS51123">
    <property type="entry name" value="OMPA_2"/>
    <property type="match status" value="1"/>
</dbReference>
<dbReference type="SUPFAM" id="SSF103088">
    <property type="entry name" value="OmpA-like"/>
    <property type="match status" value="1"/>
</dbReference>
<evidence type="ECO:0000256" key="5">
    <source>
        <dbReference type="ARBA" id="ARBA00022989"/>
    </source>
</evidence>
<keyword evidence="5 9" id="KW-1133">Transmembrane helix</keyword>
<dbReference type="EMBL" id="BMIY01000006">
    <property type="protein sequence ID" value="GGG59948.1"/>
    <property type="molecule type" value="Genomic_DNA"/>
</dbReference>
<name>A0A917GWU3_9GAMM</name>
<dbReference type="PANTHER" id="PTHR30329:SF21">
    <property type="entry name" value="LIPOPROTEIN YIAD-RELATED"/>
    <property type="match status" value="1"/>
</dbReference>
<comment type="subcellular location">
    <subcellularLocation>
        <location evidence="1">Cell membrane</location>
        <topology evidence="1">Single-pass membrane protein</topology>
    </subcellularLocation>
</comment>
<evidence type="ECO:0000256" key="4">
    <source>
        <dbReference type="ARBA" id="ARBA00022692"/>
    </source>
</evidence>
<evidence type="ECO:0000256" key="1">
    <source>
        <dbReference type="ARBA" id="ARBA00004162"/>
    </source>
</evidence>
<keyword evidence="11" id="KW-0966">Cell projection</keyword>
<dbReference type="CDD" id="cd07185">
    <property type="entry name" value="OmpA_C-like"/>
    <property type="match status" value="1"/>
</dbReference>
<dbReference type="Pfam" id="PF00691">
    <property type="entry name" value="OmpA"/>
    <property type="match status" value="1"/>
</dbReference>
<dbReference type="InterPro" id="IPR050330">
    <property type="entry name" value="Bact_OuterMem_StrucFunc"/>
</dbReference>
<reference evidence="11" key="1">
    <citation type="journal article" date="2014" name="Int. J. Syst. Evol. Microbiol.">
        <title>Complete genome sequence of Corynebacterium casei LMG S-19264T (=DSM 44701T), isolated from a smear-ripened cheese.</title>
        <authorList>
            <consortium name="US DOE Joint Genome Institute (JGI-PGF)"/>
            <person name="Walter F."/>
            <person name="Albersmeier A."/>
            <person name="Kalinowski J."/>
            <person name="Ruckert C."/>
        </authorList>
    </citation>
    <scope>NUCLEOTIDE SEQUENCE</scope>
    <source>
        <strain evidence="11">CGMCC 1.15425</strain>
    </source>
</reference>
<sequence length="315" mass="35339">MENKEQTIVIRRIKKSGGGHHGGSWKIAFADFALALMAFFLVLWLIESTTELEKMVIAGYFSDPRSLANEGDGGTPYVVDLGGRPLSVANQGLNLALVQEDQEQFVEDSQELENRELIELARLRQIEMLQSLKGQVEEMVAGNNEFEWFNDALEIELTEEGLAIQITDRENRPIFDLGSEQLRPYARQVLWALSDILMDVPNKVSIYGHTDSVPYSAANDDYTNWELSADRANSARRALVEGGMTYGRFSQIIGMGSSLPLMPEAPLDQANRRIVIMVLNEKIDEQVLEETRNAELRGRQPPESALPDQPAPEIF</sequence>
<evidence type="ECO:0000259" key="10">
    <source>
        <dbReference type="PROSITE" id="PS51123"/>
    </source>
</evidence>
<dbReference type="InterPro" id="IPR025713">
    <property type="entry name" value="MotB-like_N_dom"/>
</dbReference>
<dbReference type="Pfam" id="PF13677">
    <property type="entry name" value="MotB_plug"/>
    <property type="match status" value="1"/>
</dbReference>
<comment type="similarity">
    <text evidence="2">Belongs to the MotB family.</text>
</comment>
<dbReference type="InterPro" id="IPR036737">
    <property type="entry name" value="OmpA-like_sf"/>
</dbReference>
<keyword evidence="12" id="KW-1185">Reference proteome</keyword>
<keyword evidence="11" id="KW-0969">Cilium</keyword>
<keyword evidence="6 7" id="KW-0472">Membrane</keyword>
<feature type="domain" description="OmpA-like" evidence="10">
    <location>
        <begin position="162"/>
        <end position="282"/>
    </location>
</feature>
<evidence type="ECO:0000256" key="8">
    <source>
        <dbReference type="SAM" id="MobiDB-lite"/>
    </source>
</evidence>
<evidence type="ECO:0000313" key="12">
    <source>
        <dbReference type="Proteomes" id="UP000627715"/>
    </source>
</evidence>
<dbReference type="RefSeq" id="WP_068812402.1">
    <property type="nucleotide sequence ID" value="NZ_BMIY01000006.1"/>
</dbReference>